<protein>
    <submittedName>
        <fullName evidence="1">Uncharacterized protein</fullName>
    </submittedName>
</protein>
<organism evidence="1">
    <name type="scientific">marine sediment metagenome</name>
    <dbReference type="NCBI Taxonomy" id="412755"/>
    <lineage>
        <taxon>unclassified sequences</taxon>
        <taxon>metagenomes</taxon>
        <taxon>ecological metagenomes</taxon>
    </lineage>
</organism>
<dbReference type="EMBL" id="LAZR01008022">
    <property type="protein sequence ID" value="KKM81422.1"/>
    <property type="molecule type" value="Genomic_DNA"/>
</dbReference>
<sequence length="58" mass="6817">MNRLFRAVVAFLYRRLGYRKVFVRGVGIGVDVGIRDGFQDAVDTVQDWYVCEEEDYRP</sequence>
<accession>A0A0F9NJD4</accession>
<reference evidence="1" key="1">
    <citation type="journal article" date="2015" name="Nature">
        <title>Complex archaea that bridge the gap between prokaryotes and eukaryotes.</title>
        <authorList>
            <person name="Spang A."/>
            <person name="Saw J.H."/>
            <person name="Jorgensen S.L."/>
            <person name="Zaremba-Niedzwiedzka K."/>
            <person name="Martijn J."/>
            <person name="Lind A.E."/>
            <person name="van Eijk R."/>
            <person name="Schleper C."/>
            <person name="Guy L."/>
            <person name="Ettema T.J."/>
        </authorList>
    </citation>
    <scope>NUCLEOTIDE SEQUENCE</scope>
</reference>
<comment type="caution">
    <text evidence="1">The sequence shown here is derived from an EMBL/GenBank/DDBJ whole genome shotgun (WGS) entry which is preliminary data.</text>
</comment>
<gene>
    <name evidence="1" type="ORF">LCGC14_1330000</name>
</gene>
<dbReference type="AlphaFoldDB" id="A0A0F9NJD4"/>
<evidence type="ECO:0000313" key="1">
    <source>
        <dbReference type="EMBL" id="KKM81422.1"/>
    </source>
</evidence>
<name>A0A0F9NJD4_9ZZZZ</name>
<proteinExistence type="predicted"/>